<feature type="domain" description="Ribose-phosphate pyrophosphokinase N-terminal" evidence="4">
    <location>
        <begin position="18"/>
        <end position="121"/>
    </location>
</feature>
<dbReference type="NCBIfam" id="TIGR01251">
    <property type="entry name" value="ribP_PPkin"/>
    <property type="match status" value="1"/>
</dbReference>
<comment type="caution">
    <text evidence="5">The sequence shown here is derived from an EMBL/GenBank/DDBJ whole genome shotgun (WGS) entry which is preliminary data.</text>
</comment>
<feature type="domain" description="Phosphoribosyltransferase" evidence="3">
    <location>
        <begin position="147"/>
        <end position="252"/>
    </location>
</feature>
<dbReference type="PANTHER" id="PTHR10210">
    <property type="entry name" value="RIBOSE-PHOSPHATE DIPHOSPHOKINASE FAMILY MEMBER"/>
    <property type="match status" value="1"/>
</dbReference>
<dbReference type="PATRIC" id="fig|1056511.3.peg.3752"/>
<dbReference type="NCBIfam" id="NF005537">
    <property type="entry name" value="PRK07199.1"/>
    <property type="match status" value="1"/>
</dbReference>
<keyword evidence="1 2" id="KW-0545">Nucleotide biosynthesis</keyword>
<dbReference type="GO" id="GO:0006164">
    <property type="term" value="P:purine nucleotide biosynthetic process"/>
    <property type="evidence" value="ECO:0007669"/>
    <property type="project" value="TreeGrafter"/>
</dbReference>
<evidence type="ECO:0000313" key="5">
    <source>
        <dbReference type="EMBL" id="ELR64247.1"/>
    </source>
</evidence>
<dbReference type="InterPro" id="IPR005946">
    <property type="entry name" value="Rib-P_diPkinase"/>
</dbReference>
<sequence length="307" mass="34310">MMSETSTEAVLFALEPHSLFYSLCKKLALNPGFHSFRRFPDNESYLRIEASVKDKHCIILADLSHPDSKCLHLLFLAETLRELGAVSVGLVAPYLCYLRQDKRFVAGEAVTSRIFASLLSQHVDWLVTVDPHLHRYHSLNEVYSIPCRVVHGGSLLATWLATQQNILLVGPDAESEQWVAQVSELSGHPYVIGEKQRLGDREVVVTLPDLDAHQGCSVVIIDDVISSGHTLIQCIEALQKQQFDDVSCAAIHGIFVGEAEERLQERGIRKLVTTNSIPHHTNEMDLSESLVVPISESLDEIDELRKK</sequence>
<proteinExistence type="inferred from homology"/>
<dbReference type="RefSeq" id="WP_007468511.1">
    <property type="nucleotide sequence ID" value="NZ_AMZO01000030.1"/>
</dbReference>
<reference evidence="5 6" key="1">
    <citation type="submission" date="2012-12" db="EMBL/GenBank/DDBJ databases">
        <title>Genome Assembly of Photobacterium sp. AK15.</title>
        <authorList>
            <person name="Khatri I."/>
            <person name="Vaidya B."/>
            <person name="Srinivas T.N.R."/>
            <person name="Subramanian S."/>
            <person name="Pinnaka A."/>
        </authorList>
    </citation>
    <scope>NUCLEOTIDE SEQUENCE [LARGE SCALE GENOMIC DNA]</scope>
    <source>
        <strain evidence="5 6">AK15</strain>
    </source>
</reference>
<evidence type="ECO:0000259" key="4">
    <source>
        <dbReference type="Pfam" id="PF13793"/>
    </source>
</evidence>
<evidence type="ECO:0000256" key="2">
    <source>
        <dbReference type="RuleBase" id="RU004324"/>
    </source>
</evidence>
<evidence type="ECO:0000313" key="6">
    <source>
        <dbReference type="Proteomes" id="UP000011134"/>
    </source>
</evidence>
<dbReference type="InterPro" id="IPR029099">
    <property type="entry name" value="Pribosyltran_N"/>
</dbReference>
<dbReference type="SMART" id="SM01400">
    <property type="entry name" value="Pribosyltran_N"/>
    <property type="match status" value="1"/>
</dbReference>
<dbReference type="EMBL" id="AMZO01000030">
    <property type="protein sequence ID" value="ELR64247.1"/>
    <property type="molecule type" value="Genomic_DNA"/>
</dbReference>
<dbReference type="InterPro" id="IPR029057">
    <property type="entry name" value="PRTase-like"/>
</dbReference>
<dbReference type="GO" id="GO:0004749">
    <property type="term" value="F:ribose phosphate diphosphokinase activity"/>
    <property type="evidence" value="ECO:0007669"/>
    <property type="project" value="TreeGrafter"/>
</dbReference>
<dbReference type="SUPFAM" id="SSF53271">
    <property type="entry name" value="PRTase-like"/>
    <property type="match status" value="2"/>
</dbReference>
<gene>
    <name evidence="5" type="ORF">C942_02829</name>
</gene>
<accession>L8JA00</accession>
<dbReference type="GO" id="GO:0006015">
    <property type="term" value="P:5-phosphoribose 1-diphosphate biosynthetic process"/>
    <property type="evidence" value="ECO:0007669"/>
    <property type="project" value="TreeGrafter"/>
</dbReference>
<dbReference type="Pfam" id="PF13793">
    <property type="entry name" value="Pribosyltran_N"/>
    <property type="match status" value="1"/>
</dbReference>
<dbReference type="GO" id="GO:0000287">
    <property type="term" value="F:magnesium ion binding"/>
    <property type="evidence" value="ECO:0007669"/>
    <property type="project" value="InterPro"/>
</dbReference>
<organism evidence="5 6">
    <name type="scientific">Photobacterium marinum</name>
    <dbReference type="NCBI Taxonomy" id="1056511"/>
    <lineage>
        <taxon>Bacteria</taxon>
        <taxon>Pseudomonadati</taxon>
        <taxon>Pseudomonadota</taxon>
        <taxon>Gammaproteobacteria</taxon>
        <taxon>Vibrionales</taxon>
        <taxon>Vibrionaceae</taxon>
        <taxon>Photobacterium</taxon>
    </lineage>
</organism>
<dbReference type="GO" id="GO:0005737">
    <property type="term" value="C:cytoplasm"/>
    <property type="evidence" value="ECO:0007669"/>
    <property type="project" value="TreeGrafter"/>
</dbReference>
<dbReference type="GO" id="GO:0002189">
    <property type="term" value="C:ribose phosphate diphosphokinase complex"/>
    <property type="evidence" value="ECO:0007669"/>
    <property type="project" value="TreeGrafter"/>
</dbReference>
<dbReference type="CDD" id="cd06223">
    <property type="entry name" value="PRTases_typeI"/>
    <property type="match status" value="1"/>
</dbReference>
<evidence type="ECO:0000256" key="1">
    <source>
        <dbReference type="ARBA" id="ARBA00022727"/>
    </source>
</evidence>
<dbReference type="InterPro" id="IPR000836">
    <property type="entry name" value="PRTase_dom"/>
</dbReference>
<protein>
    <submittedName>
        <fullName evidence="5">Ribose-phosphate pyrophosphokinase</fullName>
    </submittedName>
</protein>
<dbReference type="GO" id="GO:0016301">
    <property type="term" value="F:kinase activity"/>
    <property type="evidence" value="ECO:0007669"/>
    <property type="project" value="UniProtKB-KW"/>
</dbReference>
<keyword evidence="5" id="KW-0418">Kinase</keyword>
<comment type="similarity">
    <text evidence="2">Belongs to the ribose-phosphate pyrophosphokinase family.</text>
</comment>
<keyword evidence="6" id="KW-1185">Reference proteome</keyword>
<dbReference type="Pfam" id="PF00156">
    <property type="entry name" value="Pribosyltran"/>
    <property type="match status" value="1"/>
</dbReference>
<dbReference type="AlphaFoldDB" id="L8JA00"/>
<dbReference type="PANTHER" id="PTHR10210:SF41">
    <property type="entry name" value="RIBOSE-PHOSPHATE PYROPHOSPHOKINASE 1, CHLOROPLASTIC"/>
    <property type="match status" value="1"/>
</dbReference>
<name>L8JA00_9GAMM</name>
<dbReference type="Proteomes" id="UP000011134">
    <property type="component" value="Unassembled WGS sequence"/>
</dbReference>
<evidence type="ECO:0000259" key="3">
    <source>
        <dbReference type="Pfam" id="PF00156"/>
    </source>
</evidence>
<dbReference type="Gene3D" id="3.40.50.2020">
    <property type="match status" value="2"/>
</dbReference>
<dbReference type="OrthoDB" id="324294at2"/>
<keyword evidence="5" id="KW-0808">Transferase</keyword>